<proteinExistence type="predicted"/>
<evidence type="ECO:0000256" key="1">
    <source>
        <dbReference type="SAM" id="MobiDB-lite"/>
    </source>
</evidence>
<evidence type="ECO:0000313" key="3">
    <source>
        <dbReference type="Proteomes" id="UP000694846"/>
    </source>
</evidence>
<evidence type="ECO:0000256" key="2">
    <source>
        <dbReference type="SAM" id="Phobius"/>
    </source>
</evidence>
<feature type="region of interest" description="Disordered" evidence="1">
    <location>
        <begin position="77"/>
        <end position="98"/>
    </location>
</feature>
<dbReference type="AlphaFoldDB" id="A0A8B8FG08"/>
<dbReference type="Proteomes" id="UP000694846">
    <property type="component" value="Unplaced"/>
</dbReference>
<name>A0A8B8FG08_9HEMI</name>
<keyword evidence="3" id="KW-1185">Reference proteome</keyword>
<dbReference type="PROSITE" id="PS50096">
    <property type="entry name" value="IQ"/>
    <property type="match status" value="1"/>
</dbReference>
<evidence type="ECO:0000313" key="4">
    <source>
        <dbReference type="RefSeq" id="XP_025409442.1"/>
    </source>
</evidence>
<keyword evidence="2" id="KW-0472">Membrane</keyword>
<keyword evidence="2" id="KW-0812">Transmembrane</keyword>
<dbReference type="GeneID" id="112682892"/>
<accession>A0A8B8FG08</accession>
<sequence length="144" mass="16223">MRSKDHRNVHQVLIRRRLCNPHKCVSAVSVGERCVGERFSANNCCTGSRTALRVRMQINRVRKTTAQRAPDVRNCVIDSDSYPSPDERGTNEGRSRPVGDELRGNGMICVFKALLLTLLLFVFASATLQPLFRGQMSSSEYKRP</sequence>
<protein>
    <submittedName>
        <fullName evidence="4">Uncharacterized protein LOC112682892</fullName>
    </submittedName>
</protein>
<feature type="compositionally biased region" description="Basic and acidic residues" evidence="1">
    <location>
        <begin position="85"/>
        <end position="98"/>
    </location>
</feature>
<dbReference type="RefSeq" id="XP_025409442.1">
    <property type="nucleotide sequence ID" value="XM_025553657.1"/>
</dbReference>
<organism evidence="3 4">
    <name type="scientific">Sipha flava</name>
    <name type="common">yellow sugarcane aphid</name>
    <dbReference type="NCBI Taxonomy" id="143950"/>
    <lineage>
        <taxon>Eukaryota</taxon>
        <taxon>Metazoa</taxon>
        <taxon>Ecdysozoa</taxon>
        <taxon>Arthropoda</taxon>
        <taxon>Hexapoda</taxon>
        <taxon>Insecta</taxon>
        <taxon>Pterygota</taxon>
        <taxon>Neoptera</taxon>
        <taxon>Paraneoptera</taxon>
        <taxon>Hemiptera</taxon>
        <taxon>Sternorrhyncha</taxon>
        <taxon>Aphidomorpha</taxon>
        <taxon>Aphidoidea</taxon>
        <taxon>Aphididae</taxon>
        <taxon>Sipha</taxon>
    </lineage>
</organism>
<gene>
    <name evidence="4" type="primary">LOC112682892</name>
</gene>
<keyword evidence="2" id="KW-1133">Transmembrane helix</keyword>
<feature type="transmembrane region" description="Helical" evidence="2">
    <location>
        <begin position="113"/>
        <end position="132"/>
    </location>
</feature>
<reference evidence="4" key="1">
    <citation type="submission" date="2025-08" db="UniProtKB">
        <authorList>
            <consortium name="RefSeq"/>
        </authorList>
    </citation>
    <scope>IDENTIFICATION</scope>
    <source>
        <tissue evidence="4">Whole body</tissue>
    </source>
</reference>